<feature type="region of interest" description="Disordered" evidence="1">
    <location>
        <begin position="78"/>
        <end position="103"/>
    </location>
</feature>
<proteinExistence type="predicted"/>
<dbReference type="EMBL" id="MG011535">
    <property type="protein sequence ID" value="QCQ81978.1"/>
    <property type="molecule type" value="Genomic_DNA"/>
</dbReference>
<dbReference type="AlphaFoldDB" id="A0A4P8PK28"/>
<protein>
    <submittedName>
        <fullName evidence="2">Uncharacterized protein</fullName>
    </submittedName>
</protein>
<keyword evidence="2" id="KW-0496">Mitochondrion</keyword>
<name>A0A4P8PK28_AMMMO</name>
<reference evidence="2" key="1">
    <citation type="journal article" date="2019" name="Plant Syst. Evol.">
        <title>Analyses of mitochondrial genomes of the genus Ammopiptanthus provide new insights into the evolution of legume plants.</title>
        <authorList>
            <person name="Feng L."/>
            <person name="Li N."/>
            <person name="Yang W."/>
            <person name="Li Y."/>
            <person name="Wang C.-M."/>
            <person name="Tong S.-W."/>
            <person name="He J.-X."/>
        </authorList>
    </citation>
    <scope>NUCLEOTIDE SEQUENCE</scope>
</reference>
<feature type="compositionally biased region" description="Polar residues" evidence="1">
    <location>
        <begin position="85"/>
        <end position="102"/>
    </location>
</feature>
<evidence type="ECO:0000256" key="1">
    <source>
        <dbReference type="SAM" id="MobiDB-lite"/>
    </source>
</evidence>
<evidence type="ECO:0000313" key="2">
    <source>
        <dbReference type="EMBL" id="QCQ81978.1"/>
    </source>
</evidence>
<geneLocation type="mitochondrion" evidence="2"/>
<accession>A0A4P8PK28</accession>
<gene>
    <name evidence="2" type="primary">orf170</name>
</gene>
<organism evidence="2">
    <name type="scientific">Ammopiptanthus mongolicus</name>
    <name type="common">Piptanthus mongolicus</name>
    <dbReference type="NCBI Taxonomy" id="126911"/>
    <lineage>
        <taxon>Eukaryota</taxon>
        <taxon>Viridiplantae</taxon>
        <taxon>Streptophyta</taxon>
        <taxon>Embryophyta</taxon>
        <taxon>Tracheophyta</taxon>
        <taxon>Spermatophyta</taxon>
        <taxon>Magnoliopsida</taxon>
        <taxon>eudicotyledons</taxon>
        <taxon>Gunneridae</taxon>
        <taxon>Pentapetalae</taxon>
        <taxon>rosids</taxon>
        <taxon>fabids</taxon>
        <taxon>Fabales</taxon>
        <taxon>Fabaceae</taxon>
        <taxon>Papilionoideae</taxon>
        <taxon>50 kb inversion clade</taxon>
        <taxon>genistoids sensu lato</taxon>
        <taxon>core genistoids</taxon>
        <taxon>Sophoreae</taxon>
        <taxon>Ammopiptanthus</taxon>
    </lineage>
</organism>
<sequence length="160" mass="18246">MIWTPKRWTRTSNCLGVALCPAWWTKSSLLLDFFLPHTFALFHRRGKKNLPSGQRPKFPLDSFLSLLCCSKMISPRVLERRESGKNPSDSVTEQSDDSSVTQDDPFDARFFRCIPPPSFGGGRKKGYYIYINNGLFIRSRAPERKQCGGTRVVTIGKIKK</sequence>